<dbReference type="GO" id="GO:0007009">
    <property type="term" value="P:plasma membrane organization"/>
    <property type="evidence" value="ECO:0007669"/>
    <property type="project" value="InterPro"/>
</dbReference>
<dbReference type="OrthoDB" id="10061327at2759"/>
<feature type="domain" description="IMD" evidence="3">
    <location>
        <begin position="1"/>
        <end position="191"/>
    </location>
</feature>
<feature type="compositionally biased region" description="Low complexity" evidence="1">
    <location>
        <begin position="547"/>
        <end position="560"/>
    </location>
</feature>
<evidence type="ECO:0000259" key="3">
    <source>
        <dbReference type="PROSITE" id="PS51338"/>
    </source>
</evidence>
<dbReference type="GeneTree" id="ENSGT00950000183156"/>
<dbReference type="PROSITE" id="PS51338">
    <property type="entry name" value="IMD"/>
    <property type="match status" value="1"/>
</dbReference>
<proteinExistence type="predicted"/>
<dbReference type="Pfam" id="PF02205">
    <property type="entry name" value="WH2"/>
    <property type="match status" value="1"/>
</dbReference>
<dbReference type="Ensembl" id="ENSGEVT00005024894.1">
    <property type="protein sequence ID" value="ENSGEVP00005023677.1"/>
    <property type="gene ID" value="ENSGEVG00005016809.1"/>
</dbReference>
<feature type="region of interest" description="Disordered" evidence="1">
    <location>
        <begin position="529"/>
        <end position="560"/>
    </location>
</feature>
<feature type="region of interest" description="Disordered" evidence="1">
    <location>
        <begin position="427"/>
        <end position="451"/>
    </location>
</feature>
<dbReference type="Pfam" id="PF08397">
    <property type="entry name" value="IMD"/>
    <property type="match status" value="1"/>
</dbReference>
<dbReference type="InterPro" id="IPR027267">
    <property type="entry name" value="AH/BAR_dom_sf"/>
</dbReference>
<dbReference type="GO" id="GO:0032233">
    <property type="term" value="P:positive regulation of actin filament bundle assembly"/>
    <property type="evidence" value="ECO:0007669"/>
    <property type="project" value="TreeGrafter"/>
</dbReference>
<dbReference type="InterPro" id="IPR030127">
    <property type="entry name" value="MTSS1/MTSS2"/>
</dbReference>
<dbReference type="InterPro" id="IPR003124">
    <property type="entry name" value="WH2_dom"/>
</dbReference>
<feature type="compositionally biased region" description="Polar residues" evidence="1">
    <location>
        <begin position="397"/>
        <end position="406"/>
    </location>
</feature>
<sequence>MATNTRGGTREIGSALTRMCMRHRSIESKLRQFSSALIDCLINPLQEQMEEWKKVANQLDKDHAKEYKKARQEIKKKSSDTLKLQKKAKKAEALGRGDIQPQLDSALQDVNDKYLLLEETEKQAVRKALIEERSRFCTFISMLRPVIEEEISMLGEITHLQTISDDLKNLTMDPHKLPSSSEQVILDLKGSDYSWSYQTPPSSPSTTMSRKSSVCSSLNSVNSSDSRSSGSHSHSPSSHYRYRSSNLPQQAPMRLSSVSSHDSGFMSQDAFQSKSPSPMPPEAPNQLSNGFYHCSLSSDPYLASVGAGPFPHFPPVSRAWTRASSTLLPDRGHYYTIGPGMLSSSKIPSWKDWAKPGPYDQPMVNTLQRRKEKREPDPNGGAPSGPSVPTEEAQRPRSMTVSATTRQGEEIEACEELALALTRGLQLDTQRSSRDSLQCSSGYSTQTTTPCCSEDTIPSQVSDYDYFSVSADQETEQQEFDKSSTIPRNSDISQSYRRMFQAKRPASTAGLPTTLGPVIVTPGVATIRRTPSTKPSVRRGTIGGGPIPIKTPVIPVKTPTVPDVLGGLPGILGGAEECAEQSPESESAGDSGQGVTSLPSSLWSGQASVNPPPPSQKLNTPDEQRQAVPESEGEERDSSSSLAPPKCDPGDLSPGDAPQGEDMLNAIRRGVKLKKTTTNDRSAPRIL</sequence>
<feature type="compositionally biased region" description="Polar residues" evidence="1">
    <location>
        <begin position="582"/>
        <end position="609"/>
    </location>
</feature>
<reference evidence="4" key="1">
    <citation type="submission" date="2019-06" db="EMBL/GenBank/DDBJ databases">
        <title>G10K-VGP Goodes thornscrub tortoise genome, primary haplotype.</title>
        <authorList>
            <person name="Murphy B."/>
            <person name="Edwards T."/>
            <person name="Rhie A."/>
            <person name="Koren S."/>
            <person name="Phillippy A."/>
            <person name="Fedrigo O."/>
            <person name="Haase B."/>
            <person name="Mountcastle J."/>
            <person name="Lewin H."/>
            <person name="Damas J."/>
            <person name="Howe K."/>
            <person name="Formenti G."/>
            <person name="Myers G."/>
            <person name="Durbin R."/>
            <person name="Jarvis E.D."/>
        </authorList>
    </citation>
    <scope>NUCLEOTIDE SEQUENCE [LARGE SCALE GENOMIC DNA]</scope>
</reference>
<gene>
    <name evidence="4" type="primary">MTSS1</name>
</gene>
<accession>A0A8C4YCP8</accession>
<dbReference type="GO" id="GO:0015629">
    <property type="term" value="C:actin cytoskeleton"/>
    <property type="evidence" value="ECO:0007669"/>
    <property type="project" value="Ensembl"/>
</dbReference>
<evidence type="ECO:0000313" key="4">
    <source>
        <dbReference type="Ensembl" id="ENSGEVP00005023677.1"/>
    </source>
</evidence>
<dbReference type="CDD" id="cd22060">
    <property type="entry name" value="WH2_MTSS1"/>
    <property type="match status" value="1"/>
</dbReference>
<protein>
    <submittedName>
        <fullName evidence="4">MTSS I-BAR domain containing 1</fullName>
    </submittedName>
</protein>
<dbReference type="GO" id="GO:0005543">
    <property type="term" value="F:phospholipid binding"/>
    <property type="evidence" value="ECO:0007669"/>
    <property type="project" value="TreeGrafter"/>
</dbReference>
<evidence type="ECO:0000259" key="2">
    <source>
        <dbReference type="PROSITE" id="PS51082"/>
    </source>
</evidence>
<evidence type="ECO:0000313" key="5">
    <source>
        <dbReference type="Proteomes" id="UP000694390"/>
    </source>
</evidence>
<dbReference type="PANTHER" id="PTHR15708:SF10">
    <property type="entry name" value="PROTEIN MTSS 1"/>
    <property type="match status" value="1"/>
</dbReference>
<feature type="domain" description="WH2" evidence="2">
    <location>
        <begin position="659"/>
        <end position="676"/>
    </location>
</feature>
<feature type="region of interest" description="Disordered" evidence="1">
    <location>
        <begin position="196"/>
        <end position="286"/>
    </location>
</feature>
<dbReference type="PANTHER" id="PTHR15708">
    <property type="entry name" value="ACTIN BUNDLING/MISSING IN METASTASIS-RELATED"/>
    <property type="match status" value="1"/>
</dbReference>
<dbReference type="GO" id="GO:0005102">
    <property type="term" value="F:signaling receptor binding"/>
    <property type="evidence" value="ECO:0007669"/>
    <property type="project" value="Ensembl"/>
</dbReference>
<dbReference type="Proteomes" id="UP000694390">
    <property type="component" value="Chromosome 2"/>
</dbReference>
<dbReference type="PROSITE" id="PS51082">
    <property type="entry name" value="WH2"/>
    <property type="match status" value="1"/>
</dbReference>
<organism evidence="4 5">
    <name type="scientific">Gopherus evgoodei</name>
    <name type="common">Goodes thornscrub tortoise</name>
    <dbReference type="NCBI Taxonomy" id="1825980"/>
    <lineage>
        <taxon>Eukaryota</taxon>
        <taxon>Metazoa</taxon>
        <taxon>Chordata</taxon>
        <taxon>Craniata</taxon>
        <taxon>Vertebrata</taxon>
        <taxon>Euteleostomi</taxon>
        <taxon>Archelosauria</taxon>
        <taxon>Testudinata</taxon>
        <taxon>Testudines</taxon>
        <taxon>Cryptodira</taxon>
        <taxon>Durocryptodira</taxon>
        <taxon>Testudinoidea</taxon>
        <taxon>Testudinidae</taxon>
        <taxon>Gopherus</taxon>
    </lineage>
</organism>
<feature type="compositionally biased region" description="Polar residues" evidence="1">
    <location>
        <begin position="256"/>
        <end position="276"/>
    </location>
</feature>
<feature type="region of interest" description="Disordered" evidence="1">
    <location>
        <begin position="572"/>
        <end position="687"/>
    </location>
</feature>
<dbReference type="GO" id="GO:0042802">
    <property type="term" value="F:identical protein binding"/>
    <property type="evidence" value="ECO:0007669"/>
    <property type="project" value="Ensembl"/>
</dbReference>
<dbReference type="GO" id="GO:0003785">
    <property type="term" value="F:actin monomer binding"/>
    <property type="evidence" value="ECO:0007669"/>
    <property type="project" value="Ensembl"/>
</dbReference>
<dbReference type="SUPFAM" id="SSF103657">
    <property type="entry name" value="BAR/IMD domain-like"/>
    <property type="match status" value="1"/>
</dbReference>
<reference evidence="4" key="3">
    <citation type="submission" date="2025-09" db="UniProtKB">
        <authorList>
            <consortium name="Ensembl"/>
        </authorList>
    </citation>
    <scope>IDENTIFICATION</scope>
</reference>
<name>A0A8C4YCP8_9SAUR</name>
<keyword evidence="5" id="KW-1185">Reference proteome</keyword>
<dbReference type="Gene3D" id="1.20.1270.60">
    <property type="entry name" value="Arfaptin homology (AH) domain/BAR domain"/>
    <property type="match status" value="1"/>
</dbReference>
<dbReference type="GO" id="GO:0034334">
    <property type="term" value="P:adherens junction maintenance"/>
    <property type="evidence" value="ECO:0007669"/>
    <property type="project" value="TreeGrafter"/>
</dbReference>
<dbReference type="GO" id="GO:0009898">
    <property type="term" value="C:cytoplasmic side of plasma membrane"/>
    <property type="evidence" value="ECO:0007669"/>
    <property type="project" value="TreeGrafter"/>
</dbReference>
<dbReference type="AlphaFoldDB" id="A0A8C4YCP8"/>
<feature type="compositionally biased region" description="Low complexity" evidence="1">
    <location>
        <begin position="196"/>
        <end position="246"/>
    </location>
</feature>
<evidence type="ECO:0000256" key="1">
    <source>
        <dbReference type="SAM" id="MobiDB-lite"/>
    </source>
</evidence>
<feature type="region of interest" description="Disordered" evidence="1">
    <location>
        <begin position="368"/>
        <end position="409"/>
    </location>
</feature>
<dbReference type="InterPro" id="IPR013606">
    <property type="entry name" value="I-BAR_dom"/>
</dbReference>
<dbReference type="FunFam" id="1.20.1270.60:FF:000066">
    <property type="entry name" value="Metastasis suppressor protein 1"/>
    <property type="match status" value="1"/>
</dbReference>
<reference evidence="4" key="2">
    <citation type="submission" date="2025-08" db="UniProtKB">
        <authorList>
            <consortium name="Ensembl"/>
        </authorList>
    </citation>
    <scope>IDENTIFICATION</scope>
</reference>